<accession>A0A4Y7U092</accession>
<dbReference type="EMBL" id="QPFP01000001">
    <property type="protein sequence ID" value="TEB39840.1"/>
    <property type="molecule type" value="Genomic_DNA"/>
</dbReference>
<keyword evidence="2" id="KW-1185">Reference proteome</keyword>
<comment type="caution">
    <text evidence="1">The sequence shown here is derived from an EMBL/GenBank/DDBJ whole genome shotgun (WGS) entry which is preliminary data.</text>
</comment>
<organism evidence="1 2">
    <name type="scientific">Coprinellus micaceus</name>
    <name type="common">Glistening ink-cap mushroom</name>
    <name type="synonym">Coprinus micaceus</name>
    <dbReference type="NCBI Taxonomy" id="71717"/>
    <lineage>
        <taxon>Eukaryota</taxon>
        <taxon>Fungi</taxon>
        <taxon>Dikarya</taxon>
        <taxon>Basidiomycota</taxon>
        <taxon>Agaricomycotina</taxon>
        <taxon>Agaricomycetes</taxon>
        <taxon>Agaricomycetidae</taxon>
        <taxon>Agaricales</taxon>
        <taxon>Agaricineae</taxon>
        <taxon>Psathyrellaceae</taxon>
        <taxon>Coprinellus</taxon>
    </lineage>
</organism>
<gene>
    <name evidence="1" type="ORF">FA13DRAFT_1724056</name>
</gene>
<dbReference type="AlphaFoldDB" id="A0A4Y7U092"/>
<evidence type="ECO:0000313" key="1">
    <source>
        <dbReference type="EMBL" id="TEB39840.1"/>
    </source>
</evidence>
<sequence>MSRKAHRLTGAYAKGRNDVIGGVPSGLSQWSQSARRRSMYSRAYNSTTTSNLQEMSRV</sequence>
<protein>
    <submittedName>
        <fullName evidence="1">Uncharacterized protein</fullName>
    </submittedName>
</protein>
<evidence type="ECO:0000313" key="2">
    <source>
        <dbReference type="Proteomes" id="UP000298030"/>
    </source>
</evidence>
<reference evidence="1 2" key="1">
    <citation type="journal article" date="2019" name="Nat. Ecol. Evol.">
        <title>Megaphylogeny resolves global patterns of mushroom evolution.</title>
        <authorList>
            <person name="Varga T."/>
            <person name="Krizsan K."/>
            <person name="Foldi C."/>
            <person name="Dima B."/>
            <person name="Sanchez-Garcia M."/>
            <person name="Sanchez-Ramirez S."/>
            <person name="Szollosi G.J."/>
            <person name="Szarkandi J.G."/>
            <person name="Papp V."/>
            <person name="Albert L."/>
            <person name="Andreopoulos W."/>
            <person name="Angelini C."/>
            <person name="Antonin V."/>
            <person name="Barry K.W."/>
            <person name="Bougher N.L."/>
            <person name="Buchanan P."/>
            <person name="Buyck B."/>
            <person name="Bense V."/>
            <person name="Catcheside P."/>
            <person name="Chovatia M."/>
            <person name="Cooper J."/>
            <person name="Damon W."/>
            <person name="Desjardin D."/>
            <person name="Finy P."/>
            <person name="Geml J."/>
            <person name="Haridas S."/>
            <person name="Hughes K."/>
            <person name="Justo A."/>
            <person name="Karasinski D."/>
            <person name="Kautmanova I."/>
            <person name="Kiss B."/>
            <person name="Kocsube S."/>
            <person name="Kotiranta H."/>
            <person name="LaButti K.M."/>
            <person name="Lechner B.E."/>
            <person name="Liimatainen K."/>
            <person name="Lipzen A."/>
            <person name="Lukacs Z."/>
            <person name="Mihaltcheva S."/>
            <person name="Morgado L.N."/>
            <person name="Niskanen T."/>
            <person name="Noordeloos M.E."/>
            <person name="Ohm R.A."/>
            <person name="Ortiz-Santana B."/>
            <person name="Ovrebo C."/>
            <person name="Racz N."/>
            <person name="Riley R."/>
            <person name="Savchenko A."/>
            <person name="Shiryaev A."/>
            <person name="Soop K."/>
            <person name="Spirin V."/>
            <person name="Szebenyi C."/>
            <person name="Tomsovsky M."/>
            <person name="Tulloss R.E."/>
            <person name="Uehling J."/>
            <person name="Grigoriev I.V."/>
            <person name="Vagvolgyi C."/>
            <person name="Papp T."/>
            <person name="Martin F.M."/>
            <person name="Miettinen O."/>
            <person name="Hibbett D.S."/>
            <person name="Nagy L.G."/>
        </authorList>
    </citation>
    <scope>NUCLEOTIDE SEQUENCE [LARGE SCALE GENOMIC DNA]</scope>
    <source>
        <strain evidence="1 2">FP101781</strain>
    </source>
</reference>
<dbReference type="Proteomes" id="UP000298030">
    <property type="component" value="Unassembled WGS sequence"/>
</dbReference>
<proteinExistence type="predicted"/>
<name>A0A4Y7U092_COPMI</name>